<feature type="region of interest" description="Disordered" evidence="1">
    <location>
        <begin position="328"/>
        <end position="347"/>
    </location>
</feature>
<dbReference type="EMBL" id="BMVP01000001">
    <property type="protein sequence ID" value="GHB40673.1"/>
    <property type="molecule type" value="Genomic_DNA"/>
</dbReference>
<organism evidence="3 4">
    <name type="scientific">Streptomyces cirratus</name>
    <dbReference type="NCBI Taxonomy" id="68187"/>
    <lineage>
        <taxon>Bacteria</taxon>
        <taxon>Bacillati</taxon>
        <taxon>Actinomycetota</taxon>
        <taxon>Actinomycetes</taxon>
        <taxon>Kitasatosporales</taxon>
        <taxon>Streptomycetaceae</taxon>
        <taxon>Streptomyces</taxon>
    </lineage>
</organism>
<gene>
    <name evidence="3" type="ORF">GCM10010347_07930</name>
</gene>
<comment type="caution">
    <text evidence="3">The sequence shown here is derived from an EMBL/GenBank/DDBJ whole genome shotgun (WGS) entry which is preliminary data.</text>
</comment>
<evidence type="ECO:0000256" key="1">
    <source>
        <dbReference type="SAM" id="MobiDB-lite"/>
    </source>
</evidence>
<dbReference type="Pfam" id="PF00753">
    <property type="entry name" value="Lactamase_B"/>
    <property type="match status" value="1"/>
</dbReference>
<proteinExistence type="predicted"/>
<protein>
    <recommendedName>
        <fullName evidence="2">Metallo-beta-lactamase domain-containing protein</fullName>
    </recommendedName>
</protein>
<feature type="compositionally biased region" description="Polar residues" evidence="1">
    <location>
        <begin position="338"/>
        <end position="347"/>
    </location>
</feature>
<dbReference type="SUPFAM" id="SSF56281">
    <property type="entry name" value="Metallo-hydrolase/oxidoreductase"/>
    <property type="match status" value="1"/>
</dbReference>
<evidence type="ECO:0000259" key="2">
    <source>
        <dbReference type="SMART" id="SM00849"/>
    </source>
</evidence>
<dbReference type="RefSeq" id="WP_190182542.1">
    <property type="nucleotide sequence ID" value="NZ_BMVP01000001.1"/>
</dbReference>
<reference evidence="4" key="1">
    <citation type="journal article" date="2019" name="Int. J. Syst. Evol. Microbiol.">
        <title>The Global Catalogue of Microorganisms (GCM) 10K type strain sequencing project: providing services to taxonomists for standard genome sequencing and annotation.</title>
        <authorList>
            <consortium name="The Broad Institute Genomics Platform"/>
            <consortium name="The Broad Institute Genome Sequencing Center for Infectious Disease"/>
            <person name="Wu L."/>
            <person name="Ma J."/>
        </authorList>
    </citation>
    <scope>NUCLEOTIDE SEQUENCE [LARGE SCALE GENOMIC DNA]</scope>
    <source>
        <strain evidence="4">JCM 4738</strain>
    </source>
</reference>
<dbReference type="Proteomes" id="UP000642673">
    <property type="component" value="Unassembled WGS sequence"/>
</dbReference>
<accession>A0ABQ3ELW5</accession>
<evidence type="ECO:0000313" key="4">
    <source>
        <dbReference type="Proteomes" id="UP000642673"/>
    </source>
</evidence>
<feature type="domain" description="Metallo-beta-lactamase" evidence="2">
    <location>
        <begin position="30"/>
        <end position="246"/>
    </location>
</feature>
<dbReference type="SMART" id="SM00849">
    <property type="entry name" value="Lactamase_B"/>
    <property type="match status" value="1"/>
</dbReference>
<dbReference type="InterPro" id="IPR001279">
    <property type="entry name" value="Metallo-B-lactamas"/>
</dbReference>
<name>A0ABQ3ELW5_9ACTN</name>
<keyword evidence="4" id="KW-1185">Reference proteome</keyword>
<dbReference type="InterPro" id="IPR036866">
    <property type="entry name" value="RibonucZ/Hydroxyglut_hydro"/>
</dbReference>
<sequence length="347" mass="37326">MTALGDLIEIDERTVLVLGQELDLEHDQPDVANALVHRAGDTLVIVDTGVTPAFRAALREAADRVGRWSRALVLTTHGHVDHVANNDLADELDVPAEHYVPARDLDQMRDPVSYWTRSFERIAAMAPLPAPALAARVVSLFRPMRPFGATTRTYEERPPERIRIGPVRFTGWTFADGAVRVLRSEGHTAGHVIVHLRDNGVLHLSDEGNGACGAMADADQLKIQSALGSVALLFEQSEAALLTDGHTFAVRGGAEAVSHLDGLLEQATALQRAALRLTGDSPQVRPGEFTTRYADAFAELGVTGANPNALFAAMMAVNQLRELGLRPQSDGVDAPWSRPSTANPAPA</sequence>
<evidence type="ECO:0000313" key="3">
    <source>
        <dbReference type="EMBL" id="GHB40673.1"/>
    </source>
</evidence>
<dbReference type="Gene3D" id="3.60.15.10">
    <property type="entry name" value="Ribonuclease Z/Hydroxyacylglutathione hydrolase-like"/>
    <property type="match status" value="1"/>
</dbReference>